<organism evidence="1 2">
    <name type="scientific">Catenaria anguillulae PL171</name>
    <dbReference type="NCBI Taxonomy" id="765915"/>
    <lineage>
        <taxon>Eukaryota</taxon>
        <taxon>Fungi</taxon>
        <taxon>Fungi incertae sedis</taxon>
        <taxon>Blastocladiomycota</taxon>
        <taxon>Blastocladiomycetes</taxon>
        <taxon>Blastocladiales</taxon>
        <taxon>Catenariaceae</taxon>
        <taxon>Catenaria</taxon>
    </lineage>
</organism>
<proteinExistence type="predicted"/>
<dbReference type="EMBL" id="MCFL01000034">
    <property type="protein sequence ID" value="ORZ33666.1"/>
    <property type="molecule type" value="Genomic_DNA"/>
</dbReference>
<gene>
    <name evidence="1" type="ORF">BCR44DRAFT_1462364</name>
</gene>
<keyword evidence="2" id="KW-1185">Reference proteome</keyword>
<name>A0A1Y2HGE5_9FUNG</name>
<comment type="caution">
    <text evidence="1">The sequence shown here is derived from an EMBL/GenBank/DDBJ whole genome shotgun (WGS) entry which is preliminary data.</text>
</comment>
<evidence type="ECO:0000313" key="1">
    <source>
        <dbReference type="EMBL" id="ORZ33666.1"/>
    </source>
</evidence>
<reference evidence="1 2" key="1">
    <citation type="submission" date="2016-07" db="EMBL/GenBank/DDBJ databases">
        <title>Pervasive Adenine N6-methylation of Active Genes in Fungi.</title>
        <authorList>
            <consortium name="DOE Joint Genome Institute"/>
            <person name="Mondo S.J."/>
            <person name="Dannebaum R.O."/>
            <person name="Kuo R.C."/>
            <person name="Labutti K."/>
            <person name="Haridas S."/>
            <person name="Kuo A."/>
            <person name="Salamov A."/>
            <person name="Ahrendt S.R."/>
            <person name="Lipzen A."/>
            <person name="Sullivan W."/>
            <person name="Andreopoulos W.B."/>
            <person name="Clum A."/>
            <person name="Lindquist E."/>
            <person name="Daum C."/>
            <person name="Ramamoorthy G.K."/>
            <person name="Gryganskyi A."/>
            <person name="Culley D."/>
            <person name="Magnuson J.K."/>
            <person name="James T.Y."/>
            <person name="O'Malley M.A."/>
            <person name="Stajich J.E."/>
            <person name="Spatafora J.W."/>
            <person name="Visel A."/>
            <person name="Grigoriev I.V."/>
        </authorList>
    </citation>
    <scope>NUCLEOTIDE SEQUENCE [LARGE SCALE GENOMIC DNA]</scope>
    <source>
        <strain evidence="1 2">PL171</strain>
    </source>
</reference>
<dbReference type="Proteomes" id="UP000193411">
    <property type="component" value="Unassembled WGS sequence"/>
</dbReference>
<protein>
    <submittedName>
        <fullName evidence="1">Uncharacterized protein</fullName>
    </submittedName>
</protein>
<accession>A0A1Y2HGE5</accession>
<dbReference type="AlphaFoldDB" id="A0A1Y2HGE5"/>
<sequence>MRMGPSAVVSVSPQLVFAVNFLLVTRIRIMPHPRIPVLEALLHRGDSGAEIIDQELVQGGQHVGSQLTIEYPTVFHMYDVAQLYGDSPDQIQCKLQTAARTQLHAMKIQPPSRIPVNAHARGGASDIVKYWHALTGRGTETQSDSHHAGIMCAPQLWCKSAAELFHEARGQLEACEYLPTLLAPVVKLPRYLNAIMRMLLNKQALESHGIFRLAAANDAAAMNRWFDWIERNNNNNNNVPEYGAIPNLSPLDFAVLLKRWMSSLGDDDRLVPTACSRGIHGSDFAPPSYL</sequence>
<evidence type="ECO:0000313" key="2">
    <source>
        <dbReference type="Proteomes" id="UP000193411"/>
    </source>
</evidence>